<evidence type="ECO:0000313" key="1">
    <source>
        <dbReference type="EMBL" id="AQG81314.1"/>
    </source>
</evidence>
<dbReference type="PANTHER" id="PTHR43861">
    <property type="entry name" value="TRANS-ACONITATE 2-METHYLTRANSFERASE-RELATED"/>
    <property type="match status" value="1"/>
</dbReference>
<dbReference type="EMBL" id="CP014263">
    <property type="protein sequence ID" value="AQG81314.1"/>
    <property type="molecule type" value="Genomic_DNA"/>
</dbReference>
<dbReference type="Pfam" id="PF13489">
    <property type="entry name" value="Methyltransf_23"/>
    <property type="match status" value="1"/>
</dbReference>
<reference evidence="1 2" key="1">
    <citation type="submission" date="2016-01" db="EMBL/GenBank/DDBJ databases">
        <authorList>
            <person name="Oliw E.H."/>
        </authorList>
    </citation>
    <scope>NUCLEOTIDE SEQUENCE [LARGE SCALE GENOMIC DNA]</scope>
    <source>
        <strain evidence="1 2">DY10</strain>
    </source>
</reference>
<dbReference type="PANTHER" id="PTHR43861:SF6">
    <property type="entry name" value="METHYLTRANSFERASE TYPE 11"/>
    <property type="match status" value="1"/>
</dbReference>
<dbReference type="KEGG" id="smon:AWR27_19510"/>
<keyword evidence="2" id="KW-1185">Reference proteome</keyword>
<evidence type="ECO:0000313" key="2">
    <source>
        <dbReference type="Proteomes" id="UP000187941"/>
    </source>
</evidence>
<protein>
    <recommendedName>
        <fullName evidence="3">Methyltransferase</fullName>
    </recommendedName>
</protein>
<dbReference type="InterPro" id="IPR029063">
    <property type="entry name" value="SAM-dependent_MTases_sf"/>
</dbReference>
<name>A0A1P9X114_9BACT</name>
<dbReference type="RefSeq" id="WP_083732914.1">
    <property type="nucleotide sequence ID" value="NZ_CP014263.1"/>
</dbReference>
<dbReference type="STRING" id="1178516.AWR27_19510"/>
<dbReference type="Proteomes" id="UP000187941">
    <property type="component" value="Chromosome"/>
</dbReference>
<organism evidence="1 2">
    <name type="scientific">Spirosoma montaniterrae</name>
    <dbReference type="NCBI Taxonomy" id="1178516"/>
    <lineage>
        <taxon>Bacteria</taxon>
        <taxon>Pseudomonadati</taxon>
        <taxon>Bacteroidota</taxon>
        <taxon>Cytophagia</taxon>
        <taxon>Cytophagales</taxon>
        <taxon>Cytophagaceae</taxon>
        <taxon>Spirosoma</taxon>
    </lineage>
</organism>
<dbReference type="Gene3D" id="3.40.50.150">
    <property type="entry name" value="Vaccinia Virus protein VP39"/>
    <property type="match status" value="1"/>
</dbReference>
<accession>A0A1P9X114</accession>
<evidence type="ECO:0008006" key="3">
    <source>
        <dbReference type="Google" id="ProtNLM"/>
    </source>
</evidence>
<proteinExistence type="predicted"/>
<dbReference type="AlphaFoldDB" id="A0A1P9X114"/>
<gene>
    <name evidence="1" type="ORF">AWR27_19510</name>
</gene>
<dbReference type="CDD" id="cd02440">
    <property type="entry name" value="AdoMet_MTases"/>
    <property type="match status" value="1"/>
</dbReference>
<dbReference type="SUPFAM" id="SSF53335">
    <property type="entry name" value="S-adenosyl-L-methionine-dependent methyltransferases"/>
    <property type="match status" value="1"/>
</dbReference>
<sequence>MAFVLTQISFRPHKLFIKILAIITPVNHFDEIFMLEKEYNAKDESYYAHARYEMLAYIPPHVKYVLDVGCSSGVFAGAVKKQFNCEVWGIEPDRRAAEKAQSVIDKVYNTVFDENIDLQGQKFDCIIFNDVLEHLANPFDALELCKKYLTDKGVIVSSIPNVRFFDAMHHIVVQKDFYYVGAGIFDKTHLRFFTKKSIERMFVEAGYKLAKVEGINSLREINPKGYRNFNILNSILLKSIADMEFQQFAVVAHL</sequence>
<dbReference type="OrthoDB" id="9805171at2"/>